<keyword evidence="4 10" id="KW-1133">Transmembrane helix</keyword>
<evidence type="ECO:0000256" key="4">
    <source>
        <dbReference type="ARBA" id="ARBA00022989"/>
    </source>
</evidence>
<comment type="caution">
    <text evidence="12">The sequence shown here is derived from an EMBL/GenBank/DDBJ whole genome shotgun (WGS) entry which is preliminary data.</text>
</comment>
<dbReference type="Proteomes" id="UP001642540">
    <property type="component" value="Unassembled WGS sequence"/>
</dbReference>
<keyword evidence="5 9" id="KW-0297">G-protein coupled receptor</keyword>
<proteinExistence type="inferred from homology"/>
<keyword evidence="6 10" id="KW-0472">Membrane</keyword>
<dbReference type="PROSITE" id="PS50262">
    <property type="entry name" value="G_PROTEIN_RECEP_F1_2"/>
    <property type="match status" value="1"/>
</dbReference>
<accession>A0ABP1R2N4</accession>
<keyword evidence="7 9" id="KW-0675">Receptor</keyword>
<evidence type="ECO:0000259" key="11">
    <source>
        <dbReference type="PROSITE" id="PS50262"/>
    </source>
</evidence>
<evidence type="ECO:0000256" key="8">
    <source>
        <dbReference type="ARBA" id="ARBA00023224"/>
    </source>
</evidence>
<evidence type="ECO:0000313" key="13">
    <source>
        <dbReference type="Proteomes" id="UP001642540"/>
    </source>
</evidence>
<dbReference type="EMBL" id="CAXLJM020000057">
    <property type="protein sequence ID" value="CAL8118310.1"/>
    <property type="molecule type" value="Genomic_DNA"/>
</dbReference>
<keyword evidence="3 9" id="KW-0812">Transmembrane</keyword>
<protein>
    <recommendedName>
        <fullName evidence="11">G-protein coupled receptors family 1 profile domain-containing protein</fullName>
    </recommendedName>
</protein>
<sequence length="436" mass="50754">MSEFQGETLNFLQNESLWMYNISSTTELPGFSLNKSENGTEDDEEEWDWLWGEEPPFIFPRSFQIAAHILYNIILILGLIGNGCVVLIFTFRKLKFRKLPTPLLANLAVGDLLITVFCLETSYLSLLWQYWPFGKFLCYALSPVKPIAVFVSCYTLIALSVDRYMGVKNPLKNRLSNKYVRWTIALIWILAVFTSIPSGLFTAYEIHLLTELPRCGEYAWESEIKEMIYDIALITLQFLIPVVVLIYTYTRISIVVCRNRAVRHRMTQGHGTSRKQKSLRTVRMSLMVVLGYTFAWLPYNLVSLLAKYNRELGESDNFPYVFVACHWLAMSHSVYNPIIYFWLNDSFRITVLELFCRKRAIEMKRRRMSSSWRTSTMITNGNGSIKRPSTRLTVLQSPELYSRPESPFLQIPKTFGDKFQESKEILKEMEQIIIKN</sequence>
<feature type="transmembrane region" description="Helical" evidence="10">
    <location>
        <begin position="227"/>
        <end position="250"/>
    </location>
</feature>
<dbReference type="PROSITE" id="PS00237">
    <property type="entry name" value="G_PROTEIN_RECEP_F1_1"/>
    <property type="match status" value="1"/>
</dbReference>
<feature type="transmembrane region" description="Helical" evidence="10">
    <location>
        <begin position="143"/>
        <end position="161"/>
    </location>
</feature>
<dbReference type="PRINTS" id="PR00237">
    <property type="entry name" value="GPCRRHODOPSN"/>
</dbReference>
<feature type="transmembrane region" description="Helical" evidence="10">
    <location>
        <begin position="182"/>
        <end position="204"/>
    </location>
</feature>
<comment type="similarity">
    <text evidence="2 9">Belongs to the G-protein coupled receptor 1 family.</text>
</comment>
<evidence type="ECO:0000256" key="6">
    <source>
        <dbReference type="ARBA" id="ARBA00023136"/>
    </source>
</evidence>
<dbReference type="SMART" id="SM01381">
    <property type="entry name" value="7TM_GPCR_Srsx"/>
    <property type="match status" value="1"/>
</dbReference>
<feature type="transmembrane region" description="Helical" evidence="10">
    <location>
        <begin position="318"/>
        <end position="343"/>
    </location>
</feature>
<keyword evidence="13" id="KW-1185">Reference proteome</keyword>
<name>A0ABP1R2N4_9HEXA</name>
<evidence type="ECO:0000256" key="5">
    <source>
        <dbReference type="ARBA" id="ARBA00023040"/>
    </source>
</evidence>
<evidence type="ECO:0000256" key="10">
    <source>
        <dbReference type="SAM" id="Phobius"/>
    </source>
</evidence>
<evidence type="ECO:0000256" key="1">
    <source>
        <dbReference type="ARBA" id="ARBA00004141"/>
    </source>
</evidence>
<reference evidence="12 13" key="1">
    <citation type="submission" date="2024-08" db="EMBL/GenBank/DDBJ databases">
        <authorList>
            <person name="Cucini C."/>
            <person name="Frati F."/>
        </authorList>
    </citation>
    <scope>NUCLEOTIDE SEQUENCE [LARGE SCALE GENOMIC DNA]</scope>
</reference>
<dbReference type="PANTHER" id="PTHR24235">
    <property type="entry name" value="NEUROPEPTIDE Y RECEPTOR"/>
    <property type="match status" value="1"/>
</dbReference>
<evidence type="ECO:0000256" key="2">
    <source>
        <dbReference type="ARBA" id="ARBA00010663"/>
    </source>
</evidence>
<feature type="transmembrane region" description="Helical" evidence="10">
    <location>
        <begin position="103"/>
        <end position="131"/>
    </location>
</feature>
<feature type="transmembrane region" description="Helical" evidence="10">
    <location>
        <begin position="284"/>
        <end position="306"/>
    </location>
</feature>
<evidence type="ECO:0000256" key="9">
    <source>
        <dbReference type="RuleBase" id="RU000688"/>
    </source>
</evidence>
<dbReference type="InterPro" id="IPR017452">
    <property type="entry name" value="GPCR_Rhodpsn_7TM"/>
</dbReference>
<dbReference type="SUPFAM" id="SSF81321">
    <property type="entry name" value="Family A G protein-coupled receptor-like"/>
    <property type="match status" value="1"/>
</dbReference>
<feature type="domain" description="G-protein coupled receptors family 1 profile" evidence="11">
    <location>
        <begin position="81"/>
        <end position="340"/>
    </location>
</feature>
<dbReference type="Gene3D" id="1.20.1070.10">
    <property type="entry name" value="Rhodopsin 7-helix transmembrane proteins"/>
    <property type="match status" value="1"/>
</dbReference>
<evidence type="ECO:0000256" key="7">
    <source>
        <dbReference type="ARBA" id="ARBA00023170"/>
    </source>
</evidence>
<keyword evidence="8 9" id="KW-0807">Transducer</keyword>
<dbReference type="PANTHER" id="PTHR24235:SF29">
    <property type="entry name" value="GH23382P"/>
    <property type="match status" value="1"/>
</dbReference>
<dbReference type="InterPro" id="IPR000276">
    <property type="entry name" value="GPCR_Rhodpsn"/>
</dbReference>
<comment type="subcellular location">
    <subcellularLocation>
        <location evidence="1">Membrane</location>
        <topology evidence="1">Multi-pass membrane protein</topology>
    </subcellularLocation>
</comment>
<gene>
    <name evidence="12" type="ORF">ODALV1_LOCUS18077</name>
</gene>
<dbReference type="Pfam" id="PF00001">
    <property type="entry name" value="7tm_1"/>
    <property type="match status" value="1"/>
</dbReference>
<evidence type="ECO:0000313" key="12">
    <source>
        <dbReference type="EMBL" id="CAL8118310.1"/>
    </source>
</evidence>
<organism evidence="12 13">
    <name type="scientific">Orchesella dallaii</name>
    <dbReference type="NCBI Taxonomy" id="48710"/>
    <lineage>
        <taxon>Eukaryota</taxon>
        <taxon>Metazoa</taxon>
        <taxon>Ecdysozoa</taxon>
        <taxon>Arthropoda</taxon>
        <taxon>Hexapoda</taxon>
        <taxon>Collembola</taxon>
        <taxon>Entomobryomorpha</taxon>
        <taxon>Entomobryoidea</taxon>
        <taxon>Orchesellidae</taxon>
        <taxon>Orchesellinae</taxon>
        <taxon>Orchesella</taxon>
    </lineage>
</organism>
<evidence type="ECO:0000256" key="3">
    <source>
        <dbReference type="ARBA" id="ARBA00022692"/>
    </source>
</evidence>
<feature type="transmembrane region" description="Helical" evidence="10">
    <location>
        <begin position="69"/>
        <end position="91"/>
    </location>
</feature>